<dbReference type="Proteomes" id="UP000253094">
    <property type="component" value="Unassembled WGS sequence"/>
</dbReference>
<sequence>MALSFRSAASGDKISGLRAKPGRILVNNASGGSVNLTFSPPGSTGYGVTNPTKVVPCAAGAITEITLLLEYRDATDGYNIALAWSATSSVTWAAVR</sequence>
<evidence type="ECO:0000313" key="1">
    <source>
        <dbReference type="EMBL" id="RCG31986.1"/>
    </source>
</evidence>
<evidence type="ECO:0000313" key="2">
    <source>
        <dbReference type="Proteomes" id="UP000253094"/>
    </source>
</evidence>
<dbReference type="EMBL" id="QOIL01000003">
    <property type="protein sequence ID" value="RCG31986.1"/>
    <property type="molecule type" value="Genomic_DNA"/>
</dbReference>
<organism evidence="1 2">
    <name type="scientific">Sphaerisporangium album</name>
    <dbReference type="NCBI Taxonomy" id="509200"/>
    <lineage>
        <taxon>Bacteria</taxon>
        <taxon>Bacillati</taxon>
        <taxon>Actinomycetota</taxon>
        <taxon>Actinomycetes</taxon>
        <taxon>Streptosporangiales</taxon>
        <taxon>Streptosporangiaceae</taxon>
        <taxon>Sphaerisporangium</taxon>
    </lineage>
</organism>
<protein>
    <submittedName>
        <fullName evidence="1">Uncharacterized protein</fullName>
    </submittedName>
</protein>
<keyword evidence="2" id="KW-1185">Reference proteome</keyword>
<comment type="caution">
    <text evidence="1">The sequence shown here is derived from an EMBL/GenBank/DDBJ whole genome shotgun (WGS) entry which is preliminary data.</text>
</comment>
<gene>
    <name evidence="1" type="ORF">DQ384_05440</name>
</gene>
<proteinExistence type="predicted"/>
<accession>A0A367FNK5</accession>
<reference evidence="1 2" key="1">
    <citation type="submission" date="2018-06" db="EMBL/GenBank/DDBJ databases">
        <title>Sphaerisporangium craniellae sp. nov., isolated from a marine sponge in the South China Sea.</title>
        <authorList>
            <person name="Li L."/>
        </authorList>
    </citation>
    <scope>NUCLEOTIDE SEQUENCE [LARGE SCALE GENOMIC DNA]</scope>
    <source>
        <strain evidence="1 2">CCTCC AA 208026</strain>
    </source>
</reference>
<dbReference type="AlphaFoldDB" id="A0A367FNK5"/>
<name>A0A367FNK5_9ACTN</name>